<name>A0ABP0XTA5_9ROSI</name>
<evidence type="ECO:0000313" key="2">
    <source>
        <dbReference type="EMBL" id="CAK9311398.1"/>
    </source>
</evidence>
<reference evidence="2 3" key="1">
    <citation type="submission" date="2024-03" db="EMBL/GenBank/DDBJ databases">
        <authorList>
            <person name="Gkanogiannis A."/>
            <person name="Becerra Lopez-Lavalle L."/>
        </authorList>
    </citation>
    <scope>NUCLEOTIDE SEQUENCE [LARGE SCALE GENOMIC DNA]</scope>
</reference>
<dbReference type="CDD" id="cd06222">
    <property type="entry name" value="RNase_H_like"/>
    <property type="match status" value="1"/>
</dbReference>
<evidence type="ECO:0000313" key="3">
    <source>
        <dbReference type="Proteomes" id="UP001642487"/>
    </source>
</evidence>
<dbReference type="InterPro" id="IPR044730">
    <property type="entry name" value="RNase_H-like_dom_plant"/>
</dbReference>
<organism evidence="2 3">
    <name type="scientific">Citrullus colocynthis</name>
    <name type="common">colocynth</name>
    <dbReference type="NCBI Taxonomy" id="252529"/>
    <lineage>
        <taxon>Eukaryota</taxon>
        <taxon>Viridiplantae</taxon>
        <taxon>Streptophyta</taxon>
        <taxon>Embryophyta</taxon>
        <taxon>Tracheophyta</taxon>
        <taxon>Spermatophyta</taxon>
        <taxon>Magnoliopsida</taxon>
        <taxon>eudicotyledons</taxon>
        <taxon>Gunneridae</taxon>
        <taxon>Pentapetalae</taxon>
        <taxon>rosids</taxon>
        <taxon>fabids</taxon>
        <taxon>Cucurbitales</taxon>
        <taxon>Cucurbitaceae</taxon>
        <taxon>Benincaseae</taxon>
        <taxon>Citrullus</taxon>
    </lineage>
</organism>
<dbReference type="InterPro" id="IPR002156">
    <property type="entry name" value="RNaseH_domain"/>
</dbReference>
<feature type="domain" description="RNase H type-1" evidence="1">
    <location>
        <begin position="24"/>
        <end position="98"/>
    </location>
</feature>
<keyword evidence="3" id="KW-1185">Reference proteome</keyword>
<accession>A0ABP0XTA5</accession>
<gene>
    <name evidence="2" type="ORF">CITCOLO1_LOCUS3057</name>
</gene>
<proteinExistence type="predicted"/>
<sequence length="139" mass="15528">MRLELVKYCIALCLPFPWTFGFANLAEGMGVKLGLSLALDAGIPPFIIESDCLHVRRPLSSSVEDVSKWGCLVFSIKSELMSSVLCYVLFLPHSGNHLVSKVLSSQLNHVWLEDYHPSFLSDKNLKWFSLKTASTVKDP</sequence>
<protein>
    <recommendedName>
        <fullName evidence="1">RNase H type-1 domain-containing protein</fullName>
    </recommendedName>
</protein>
<dbReference type="Proteomes" id="UP001642487">
    <property type="component" value="Chromosome 10"/>
</dbReference>
<evidence type="ECO:0000259" key="1">
    <source>
        <dbReference type="Pfam" id="PF13456"/>
    </source>
</evidence>
<dbReference type="Pfam" id="PF13456">
    <property type="entry name" value="RVT_3"/>
    <property type="match status" value="1"/>
</dbReference>
<dbReference type="EMBL" id="OZ021744">
    <property type="protein sequence ID" value="CAK9311398.1"/>
    <property type="molecule type" value="Genomic_DNA"/>
</dbReference>